<dbReference type="EMBL" id="LR728412">
    <property type="protein sequence ID" value="VWP00369.1"/>
    <property type="molecule type" value="Genomic_DNA"/>
</dbReference>
<keyword evidence="1" id="KW-0489">Methyltransferase</keyword>
<reference evidence="1" key="1">
    <citation type="submission" date="2019-10" db="EMBL/GenBank/DDBJ databases">
        <authorList>
            <person name="Nor Muhammad N."/>
        </authorList>
    </citation>
    <scope>NUCLEOTIDE SEQUENCE</scope>
</reference>
<keyword evidence="1" id="KW-0808">Transferase</keyword>
<evidence type="ECO:0000313" key="1">
    <source>
        <dbReference type="EMBL" id="VWP00369.1"/>
    </source>
</evidence>
<sequence length="147" mass="16599">MPSDTPSSLRKSGPTTVLMSRAEARTSFATTVLHLVISEQAAVLRENRFADDNNDEAALGLHMRPLATRWASVTNRDDYADRLWPDTYSIVSDWGVDYILHGIVVIDKADTTGSVSWSHRRHRCRRKVSLFLVEIPLKTQPTLSRHV</sequence>
<organism evidence="1">
    <name type="scientific">Ganoderma boninense</name>
    <dbReference type="NCBI Taxonomy" id="34458"/>
    <lineage>
        <taxon>Eukaryota</taxon>
        <taxon>Fungi</taxon>
        <taxon>Dikarya</taxon>
        <taxon>Basidiomycota</taxon>
        <taxon>Agaricomycotina</taxon>
        <taxon>Agaricomycetes</taxon>
        <taxon>Polyporales</taxon>
        <taxon>Polyporaceae</taxon>
        <taxon>Ganoderma</taxon>
    </lineage>
</organism>
<accession>A0A5K1K5E3</accession>
<name>A0A5K1K5E3_9APHY</name>
<protein>
    <submittedName>
        <fullName evidence="1">Eburicol 14 alpha-demethylase</fullName>
    </submittedName>
</protein>
<proteinExistence type="predicted"/>
<dbReference type="GO" id="GO:0008168">
    <property type="term" value="F:methyltransferase activity"/>
    <property type="evidence" value="ECO:0007669"/>
    <property type="project" value="UniProtKB-KW"/>
</dbReference>
<dbReference type="AlphaFoldDB" id="A0A5K1K5E3"/>
<gene>
    <name evidence="1" type="primary">B6E223</name>
</gene>
<dbReference type="GO" id="GO:0032259">
    <property type="term" value="P:methylation"/>
    <property type="evidence" value="ECO:0007669"/>
    <property type="project" value="UniProtKB-KW"/>
</dbReference>